<organism evidence="2 3">
    <name type="scientific">Hevea brasiliensis</name>
    <name type="common">Para rubber tree</name>
    <name type="synonym">Siphonia brasiliensis</name>
    <dbReference type="NCBI Taxonomy" id="3981"/>
    <lineage>
        <taxon>Eukaryota</taxon>
        <taxon>Viridiplantae</taxon>
        <taxon>Streptophyta</taxon>
        <taxon>Embryophyta</taxon>
        <taxon>Tracheophyta</taxon>
        <taxon>Spermatophyta</taxon>
        <taxon>Magnoliopsida</taxon>
        <taxon>eudicotyledons</taxon>
        <taxon>Gunneridae</taxon>
        <taxon>Pentapetalae</taxon>
        <taxon>rosids</taxon>
        <taxon>fabids</taxon>
        <taxon>Malpighiales</taxon>
        <taxon>Euphorbiaceae</taxon>
        <taxon>Crotonoideae</taxon>
        <taxon>Micrandreae</taxon>
        <taxon>Hevea</taxon>
    </lineage>
</organism>
<dbReference type="AlphaFoldDB" id="A0A6A6K6F5"/>
<feature type="compositionally biased region" description="Basic and acidic residues" evidence="1">
    <location>
        <begin position="51"/>
        <end position="66"/>
    </location>
</feature>
<sequence>MLVRPSPLFFDPAAAHYEMIFTKERYGSVHRVYIVCDKENDVVQRLMIENNPHDENNPPAEVKDGKPVSSRPLFSKYSVHDEDDGTV</sequence>
<evidence type="ECO:0000256" key="1">
    <source>
        <dbReference type="SAM" id="MobiDB-lite"/>
    </source>
</evidence>
<proteinExistence type="predicted"/>
<dbReference type="Proteomes" id="UP000467840">
    <property type="component" value="Chromosome 12"/>
</dbReference>
<accession>A0A6A6K6F5</accession>
<dbReference type="EMBL" id="JAAGAX010000018">
    <property type="protein sequence ID" value="KAF2283666.1"/>
    <property type="molecule type" value="Genomic_DNA"/>
</dbReference>
<feature type="region of interest" description="Disordered" evidence="1">
    <location>
        <begin position="50"/>
        <end position="87"/>
    </location>
</feature>
<comment type="caution">
    <text evidence="2">The sequence shown here is derived from an EMBL/GenBank/DDBJ whole genome shotgun (WGS) entry which is preliminary data.</text>
</comment>
<name>A0A6A6K6F5_HEVBR</name>
<evidence type="ECO:0000313" key="3">
    <source>
        <dbReference type="Proteomes" id="UP000467840"/>
    </source>
</evidence>
<reference evidence="2 3" key="1">
    <citation type="journal article" date="2020" name="Mol. Plant">
        <title>The Chromosome-Based Rubber Tree Genome Provides New Insights into Spurge Genome Evolution and Rubber Biosynthesis.</title>
        <authorList>
            <person name="Liu J."/>
            <person name="Shi C."/>
            <person name="Shi C.C."/>
            <person name="Li W."/>
            <person name="Zhang Q.J."/>
            <person name="Zhang Y."/>
            <person name="Li K."/>
            <person name="Lu H.F."/>
            <person name="Shi C."/>
            <person name="Zhu S.T."/>
            <person name="Xiao Z.Y."/>
            <person name="Nan H."/>
            <person name="Yue Y."/>
            <person name="Zhu X.G."/>
            <person name="Wu Y."/>
            <person name="Hong X.N."/>
            <person name="Fan G.Y."/>
            <person name="Tong Y."/>
            <person name="Zhang D."/>
            <person name="Mao C.L."/>
            <person name="Liu Y.L."/>
            <person name="Hao S.J."/>
            <person name="Liu W.Q."/>
            <person name="Lv M.Q."/>
            <person name="Zhang H.B."/>
            <person name="Liu Y."/>
            <person name="Hu-Tang G.R."/>
            <person name="Wang J.P."/>
            <person name="Wang J.H."/>
            <person name="Sun Y.H."/>
            <person name="Ni S.B."/>
            <person name="Chen W.B."/>
            <person name="Zhang X.C."/>
            <person name="Jiao Y.N."/>
            <person name="Eichler E.E."/>
            <person name="Li G.H."/>
            <person name="Liu X."/>
            <person name="Gao L.Z."/>
        </authorList>
    </citation>
    <scope>NUCLEOTIDE SEQUENCE [LARGE SCALE GENOMIC DNA]</scope>
    <source>
        <strain evidence="3">cv. GT1</strain>
        <tissue evidence="2">Leaf</tissue>
    </source>
</reference>
<evidence type="ECO:0000313" key="2">
    <source>
        <dbReference type="EMBL" id="KAF2283666.1"/>
    </source>
</evidence>
<protein>
    <submittedName>
        <fullName evidence="2">Uncharacterized protein</fullName>
    </submittedName>
</protein>
<gene>
    <name evidence="2" type="ORF">GH714_013586</name>
</gene>
<keyword evidence="3" id="KW-1185">Reference proteome</keyword>